<dbReference type="PANTHER" id="PTHR45913:SF19">
    <property type="entry name" value="LOW QUALITY PROTEIN: ZINC FINGER BED DOMAIN-CONTAINING PROTEIN 5-LIKE"/>
    <property type="match status" value="1"/>
</dbReference>
<gene>
    <name evidence="1" type="primary">ZBED5_39</name>
    <name evidence="1" type="ORF">g.32548</name>
</gene>
<accession>A0A2S2PWH3</accession>
<organism evidence="1">
    <name type="scientific">Sipha flava</name>
    <name type="common">yellow sugarcane aphid</name>
    <dbReference type="NCBI Taxonomy" id="143950"/>
    <lineage>
        <taxon>Eukaryota</taxon>
        <taxon>Metazoa</taxon>
        <taxon>Ecdysozoa</taxon>
        <taxon>Arthropoda</taxon>
        <taxon>Hexapoda</taxon>
        <taxon>Insecta</taxon>
        <taxon>Pterygota</taxon>
        <taxon>Neoptera</taxon>
        <taxon>Paraneoptera</taxon>
        <taxon>Hemiptera</taxon>
        <taxon>Sternorrhyncha</taxon>
        <taxon>Aphidomorpha</taxon>
        <taxon>Aphidoidea</taxon>
        <taxon>Aphididae</taxon>
        <taxon>Sipha</taxon>
    </lineage>
</organism>
<dbReference type="SUPFAM" id="SSF53098">
    <property type="entry name" value="Ribonuclease H-like"/>
    <property type="match status" value="1"/>
</dbReference>
<dbReference type="PANTHER" id="PTHR45913">
    <property type="entry name" value="EPM2A-INTERACTING PROTEIN 1"/>
    <property type="match status" value="1"/>
</dbReference>
<protein>
    <submittedName>
        <fullName evidence="1">Zinc finger BED domain-containing protein 5</fullName>
    </submittedName>
</protein>
<dbReference type="OrthoDB" id="6582476at2759"/>
<dbReference type="EMBL" id="GGMS01000059">
    <property type="protein sequence ID" value="MBY69262.1"/>
    <property type="molecule type" value="Transcribed_RNA"/>
</dbReference>
<dbReference type="AlphaFoldDB" id="A0A2S2PWH3"/>
<name>A0A2S2PWH3_9HEMI</name>
<sequence length="643" mass="74101">MDRWLKTGTVRETEVPIESNEGGRQALVLPNFEKRSCSKSSASVNKAKKRKYCDEYLNLGFVQAGTDIEQKPQCVLCYEILSNEAMKPAKLRRHLETKHSEFSGKSIEFFKIKSNEMKKSKNKIEKIATGTTNEKATIASYAVSLLIAKSGKPYNIGEELIMPAAKSMCSIMLDETAAKEMSLISLSNDTVKRRVDDMSENVYSQLISRLKFTEMFALQLDESTDFTDKSHLLAFVRYEHEKYVIEDLLFCKEVIHNNANDVFEALNDCILKNELDWKKCVGLTTDGAGAMAGHKTGLMARVMKVAPNVKWTHCSIHREALAVKKMSTELKTVFDELVKIVNYIKSRPLNSRIFTKLCLEMGSEHEQLFLHTEVRWLSRGNVLTRFFELADEVRIFLCDDTHKKFILREKLNDFSWLCKIAYLADLFTHLNVLNMKLQGPDTNIFIVEDKIEAMIEKLKLWANRVERKSYTSLPVLQQFLIKSKGNLPVEVQEMIVEHMIDLASALRKYFPAPDKKSDWMRDPFKQQDVASLTILSENEQDQLVDLSCNRAWEIIFKEEKDICHFWFLVRSEFTDLANKALKKFVPFCTTYLCEQTFSTLCNIKSVKRNRLKNVEPALRLKISTIVPKTLDIIKLKKQMHSSH</sequence>
<evidence type="ECO:0000313" key="1">
    <source>
        <dbReference type="EMBL" id="MBY69262.1"/>
    </source>
</evidence>
<reference evidence="1" key="1">
    <citation type="submission" date="2018-04" db="EMBL/GenBank/DDBJ databases">
        <title>Transcriptome assembly of Sipha flava.</title>
        <authorList>
            <person name="Scully E.D."/>
            <person name="Geib S.M."/>
            <person name="Palmer N.A."/>
            <person name="Koch K."/>
            <person name="Bradshaw J."/>
            <person name="Heng-Moss T."/>
            <person name="Sarath G."/>
        </authorList>
    </citation>
    <scope>NUCLEOTIDE SEQUENCE</scope>
</reference>
<dbReference type="InterPro" id="IPR012337">
    <property type="entry name" value="RNaseH-like_sf"/>
</dbReference>
<proteinExistence type="predicted"/>